<dbReference type="Proteomes" id="UP000008698">
    <property type="component" value="Unassembled WGS sequence"/>
</dbReference>
<dbReference type="KEGG" id="val:VDBG_08996"/>
<proteinExistence type="predicted"/>
<name>C9SVS1_VERA1</name>
<reference evidence="4" key="1">
    <citation type="journal article" date="2011" name="PLoS Pathog.">
        <title>Comparative genomics yields insights into niche adaptation of plant vascular wilt pathogens.</title>
        <authorList>
            <person name="Klosterman S.J."/>
            <person name="Subbarao K.V."/>
            <person name="Kang S."/>
            <person name="Veronese P."/>
            <person name="Gold S.E."/>
            <person name="Thomma B.P.H.J."/>
            <person name="Chen Z."/>
            <person name="Henrissat B."/>
            <person name="Lee Y.-H."/>
            <person name="Park J."/>
            <person name="Garcia-Pedrajas M.D."/>
            <person name="Barbara D.J."/>
            <person name="Anchieta A."/>
            <person name="de Jonge R."/>
            <person name="Santhanam P."/>
            <person name="Maruthachalam K."/>
            <person name="Atallah Z."/>
            <person name="Amyotte S.G."/>
            <person name="Paz Z."/>
            <person name="Inderbitzin P."/>
            <person name="Hayes R.J."/>
            <person name="Heiman D.I."/>
            <person name="Young S."/>
            <person name="Zeng Q."/>
            <person name="Engels R."/>
            <person name="Galagan J."/>
            <person name="Cuomo C.A."/>
            <person name="Dobinson K.F."/>
            <person name="Ma L.-J."/>
        </authorList>
    </citation>
    <scope>NUCLEOTIDE SEQUENCE [LARGE SCALE GENOMIC DNA]</scope>
    <source>
        <strain evidence="4">VaMs.102 / ATCC MYA-4576 / FGSC 10136</strain>
    </source>
</reference>
<dbReference type="GeneID" id="9528208"/>
<feature type="domain" description="C2H2-type" evidence="2">
    <location>
        <begin position="18"/>
        <end position="39"/>
    </location>
</feature>
<dbReference type="InterPro" id="IPR013087">
    <property type="entry name" value="Znf_C2H2_type"/>
</dbReference>
<organism evidence="4">
    <name type="scientific">Verticillium alfalfae (strain VaMs.102 / ATCC MYA-4576 / FGSC 10136)</name>
    <name type="common">Verticillium wilt of alfalfa</name>
    <name type="synonym">Verticillium albo-atrum</name>
    <dbReference type="NCBI Taxonomy" id="526221"/>
    <lineage>
        <taxon>Eukaryota</taxon>
        <taxon>Fungi</taxon>
        <taxon>Dikarya</taxon>
        <taxon>Ascomycota</taxon>
        <taxon>Pezizomycotina</taxon>
        <taxon>Sordariomycetes</taxon>
        <taxon>Hypocreomycetidae</taxon>
        <taxon>Glomerellales</taxon>
        <taxon>Plectosphaerellaceae</taxon>
        <taxon>Verticillium</taxon>
    </lineage>
</organism>
<dbReference type="PROSITE" id="PS00028">
    <property type="entry name" value="ZINC_FINGER_C2H2_1"/>
    <property type="match status" value="1"/>
</dbReference>
<keyword evidence="4" id="KW-1185">Reference proteome</keyword>
<evidence type="ECO:0000313" key="4">
    <source>
        <dbReference type="Proteomes" id="UP000008698"/>
    </source>
</evidence>
<dbReference type="OrthoDB" id="10281092at2759"/>
<evidence type="ECO:0000256" key="1">
    <source>
        <dbReference type="SAM" id="MobiDB-lite"/>
    </source>
</evidence>
<feature type="compositionally biased region" description="Polar residues" evidence="1">
    <location>
        <begin position="70"/>
        <end position="83"/>
    </location>
</feature>
<dbReference type="HOGENOM" id="CLU_2147781_0_0_1"/>
<protein>
    <submittedName>
        <fullName evidence="3">Predicted protein</fullName>
    </submittedName>
</protein>
<evidence type="ECO:0000313" key="3">
    <source>
        <dbReference type="EMBL" id="EEY22886.1"/>
    </source>
</evidence>
<feature type="region of interest" description="Disordered" evidence="1">
    <location>
        <begin position="56"/>
        <end position="112"/>
    </location>
</feature>
<dbReference type="Gene3D" id="3.30.160.60">
    <property type="entry name" value="Classic Zinc Finger"/>
    <property type="match status" value="1"/>
</dbReference>
<dbReference type="EMBL" id="DS985227">
    <property type="protein sequence ID" value="EEY22886.1"/>
    <property type="molecule type" value="Genomic_DNA"/>
</dbReference>
<dbReference type="RefSeq" id="XP_003000501.1">
    <property type="nucleotide sequence ID" value="XM_003000455.1"/>
</dbReference>
<dbReference type="SMART" id="SM00355">
    <property type="entry name" value="ZnF_C2H2"/>
    <property type="match status" value="2"/>
</dbReference>
<accession>C9SVS1</accession>
<evidence type="ECO:0000259" key="2">
    <source>
        <dbReference type="PROSITE" id="PS00028"/>
    </source>
</evidence>
<sequence>MIDDLDNVACGTDGPSSCLYCLKTIGTKKKLARHLRELHGEGGFARSRYICSEPGCSRSQQDNGFPRLEQAQQHFRNNHSSKSLPKRETDAGRYKSGGTRPEAGRIASQDQC</sequence>
<dbReference type="AlphaFoldDB" id="C9SVS1"/>
<gene>
    <name evidence="3" type="ORF">VDBG_08996</name>
</gene>